<feature type="transmembrane region" description="Helical" evidence="7">
    <location>
        <begin position="241"/>
        <end position="260"/>
    </location>
</feature>
<dbReference type="EMBL" id="BORQ01000010">
    <property type="protein sequence ID" value="GIO34501.1"/>
    <property type="molecule type" value="Genomic_DNA"/>
</dbReference>
<organism evidence="9 10">
    <name type="scientific">Paenibacillus albilobatus</name>
    <dbReference type="NCBI Taxonomy" id="2716884"/>
    <lineage>
        <taxon>Bacteria</taxon>
        <taxon>Bacillati</taxon>
        <taxon>Bacillota</taxon>
        <taxon>Bacilli</taxon>
        <taxon>Bacillales</taxon>
        <taxon>Paenibacillaceae</taxon>
        <taxon>Paenibacillus</taxon>
    </lineage>
</organism>
<name>A0A919XLN9_9BACL</name>
<evidence type="ECO:0000256" key="5">
    <source>
        <dbReference type="ARBA" id="ARBA00022989"/>
    </source>
</evidence>
<evidence type="ECO:0000313" key="10">
    <source>
        <dbReference type="Proteomes" id="UP000679779"/>
    </source>
</evidence>
<feature type="transmembrane region" description="Helical" evidence="7">
    <location>
        <begin position="399"/>
        <end position="417"/>
    </location>
</feature>
<gene>
    <name evidence="9" type="primary">ycgH</name>
    <name evidence="9" type="ORF">J2TS6_56420</name>
</gene>
<keyword evidence="10" id="KW-1185">Reference proteome</keyword>
<keyword evidence="2" id="KW-0813">Transport</keyword>
<dbReference type="Gene3D" id="1.20.1740.10">
    <property type="entry name" value="Amino acid/polyamine transporter I"/>
    <property type="match status" value="1"/>
</dbReference>
<feature type="transmembrane region" description="Helical" evidence="7">
    <location>
        <begin position="337"/>
        <end position="358"/>
    </location>
</feature>
<feature type="transmembrane region" description="Helical" evidence="7">
    <location>
        <begin position="288"/>
        <end position="316"/>
    </location>
</feature>
<feature type="transmembrane region" description="Helical" evidence="7">
    <location>
        <begin position="25"/>
        <end position="46"/>
    </location>
</feature>
<keyword evidence="5 7" id="KW-1133">Transmembrane helix</keyword>
<evidence type="ECO:0000256" key="4">
    <source>
        <dbReference type="ARBA" id="ARBA00022970"/>
    </source>
</evidence>
<dbReference type="AlphaFoldDB" id="A0A919XLN9"/>
<dbReference type="GO" id="GO:0016020">
    <property type="term" value="C:membrane"/>
    <property type="evidence" value="ECO:0007669"/>
    <property type="project" value="UniProtKB-SubCell"/>
</dbReference>
<keyword evidence="6 7" id="KW-0472">Membrane</keyword>
<feature type="transmembrane region" description="Helical" evidence="7">
    <location>
        <begin position="52"/>
        <end position="71"/>
    </location>
</feature>
<keyword evidence="3 7" id="KW-0812">Transmembrane</keyword>
<comment type="subcellular location">
    <subcellularLocation>
        <location evidence="1">Membrane</location>
        <topology evidence="1">Multi-pass membrane protein</topology>
    </subcellularLocation>
</comment>
<evidence type="ECO:0000256" key="2">
    <source>
        <dbReference type="ARBA" id="ARBA00022448"/>
    </source>
</evidence>
<evidence type="ECO:0000256" key="6">
    <source>
        <dbReference type="ARBA" id="ARBA00023136"/>
    </source>
</evidence>
<feature type="domain" description="Amino acid permease/ SLC12A" evidence="8">
    <location>
        <begin position="28"/>
        <end position="410"/>
    </location>
</feature>
<dbReference type="PANTHER" id="PTHR43495">
    <property type="entry name" value="GABA PERMEASE"/>
    <property type="match status" value="1"/>
</dbReference>
<feature type="transmembrane region" description="Helical" evidence="7">
    <location>
        <begin position="92"/>
        <end position="110"/>
    </location>
</feature>
<feature type="transmembrane region" description="Helical" evidence="7">
    <location>
        <begin position="364"/>
        <end position="387"/>
    </location>
</feature>
<accession>A0A919XLN9</accession>
<dbReference type="GO" id="GO:0055085">
    <property type="term" value="P:transmembrane transport"/>
    <property type="evidence" value="ECO:0007669"/>
    <property type="project" value="InterPro"/>
</dbReference>
<sequence length="481" mass="52366">MAQTKKSKAYEGNGKTDDKLKWWQLSLLGVACTVGTGFFLGSHIAIQIGGPSALAAYALAAFGAYLVYDMLSRMTAEDPMEGSFRSYARKAFGRWAGFSSGWVYWSSELLIMGSQLTALALFSGFWFPQVPMWCFAAGYGVLGLIVIFVGTKGFERMESVLAVMKVAAIFMFLIIAVLAVSGVLKTSAHGPAIPKDWLPNGFIGFWAALIFAFYGYGGLEALGLMTMRLREPKDAPKAGKVMLLLLMSIYVLSIGLALILEPWKSYGVEKSPFVVALVDYKLPFVPHLFNAVLIIAGFSTMTASLFAVTTMIVTLAKDGDAPRLFVKGKKKEGKKPLPAIGLTAAGLLASVVFSLLMPKGVYEYVTTAAGMMLLYNWLFILLTSGKLLKLTLWGKAKRYMGMALVGFTLVGTLFHGISRPGFFISLGFIVTIGCVTLVMRHFWKSDEPQADSPNAVTEHGMPISARTKCGMPRTRNKGRIR</sequence>
<evidence type="ECO:0000256" key="1">
    <source>
        <dbReference type="ARBA" id="ARBA00004141"/>
    </source>
</evidence>
<dbReference type="Proteomes" id="UP000679779">
    <property type="component" value="Unassembled WGS sequence"/>
</dbReference>
<dbReference type="PANTHER" id="PTHR43495:SF5">
    <property type="entry name" value="GAMMA-AMINOBUTYRIC ACID PERMEASE"/>
    <property type="match status" value="1"/>
</dbReference>
<feature type="transmembrane region" description="Helical" evidence="7">
    <location>
        <begin position="423"/>
        <end position="443"/>
    </location>
</feature>
<protein>
    <submittedName>
        <fullName evidence="9">Transporter YcgH</fullName>
    </submittedName>
</protein>
<feature type="transmembrane region" description="Helical" evidence="7">
    <location>
        <begin position="203"/>
        <end position="229"/>
    </location>
</feature>
<dbReference type="InterPro" id="IPR004841">
    <property type="entry name" value="AA-permease/SLC12A_dom"/>
</dbReference>
<dbReference type="GO" id="GO:0006865">
    <property type="term" value="P:amino acid transport"/>
    <property type="evidence" value="ECO:0007669"/>
    <property type="project" value="UniProtKB-KW"/>
</dbReference>
<feature type="transmembrane region" description="Helical" evidence="7">
    <location>
        <begin position="162"/>
        <end position="183"/>
    </location>
</feature>
<feature type="transmembrane region" description="Helical" evidence="7">
    <location>
        <begin position="130"/>
        <end position="150"/>
    </location>
</feature>
<evidence type="ECO:0000313" key="9">
    <source>
        <dbReference type="EMBL" id="GIO34501.1"/>
    </source>
</evidence>
<evidence type="ECO:0000256" key="7">
    <source>
        <dbReference type="SAM" id="Phobius"/>
    </source>
</evidence>
<comment type="caution">
    <text evidence="9">The sequence shown here is derived from an EMBL/GenBank/DDBJ whole genome shotgun (WGS) entry which is preliminary data.</text>
</comment>
<proteinExistence type="predicted"/>
<reference evidence="9" key="1">
    <citation type="submission" date="2021-03" db="EMBL/GenBank/DDBJ databases">
        <title>Antimicrobial resistance genes in bacteria isolated from Japanese honey, and their potential for conferring macrolide and lincosamide resistance in the American foulbrood pathogen Paenibacillus larvae.</title>
        <authorList>
            <person name="Okamoto M."/>
            <person name="Kumagai M."/>
            <person name="Kanamori H."/>
            <person name="Takamatsu D."/>
        </authorList>
    </citation>
    <scope>NUCLEOTIDE SEQUENCE</scope>
    <source>
        <strain evidence="9">J2TS6</strain>
    </source>
</reference>
<keyword evidence="4" id="KW-0029">Amino-acid transport</keyword>
<dbReference type="Pfam" id="PF00324">
    <property type="entry name" value="AA_permease"/>
    <property type="match status" value="1"/>
</dbReference>
<dbReference type="RefSeq" id="WP_160044009.1">
    <property type="nucleotide sequence ID" value="NZ_BORQ01000010.1"/>
</dbReference>
<dbReference type="PROSITE" id="PS51257">
    <property type="entry name" value="PROKAR_LIPOPROTEIN"/>
    <property type="match status" value="1"/>
</dbReference>
<evidence type="ECO:0000256" key="3">
    <source>
        <dbReference type="ARBA" id="ARBA00022692"/>
    </source>
</evidence>
<evidence type="ECO:0000259" key="8">
    <source>
        <dbReference type="Pfam" id="PF00324"/>
    </source>
</evidence>